<comment type="caution">
    <text evidence="2">The sequence shown here is derived from an EMBL/GenBank/DDBJ whole genome shotgun (WGS) entry which is preliminary data.</text>
</comment>
<evidence type="ECO:0000313" key="2">
    <source>
        <dbReference type="EMBL" id="KMZ56849.1"/>
    </source>
</evidence>
<sequence length="459" mass="50173">MPMDRYSSSSRSSDDGSRGSSYSSTMVLAIECVAGSSKAEEWNGDMLQSGDIVEEIRIGDSSSLRAPFKNGKSGVQKMLHSSYKKSETSILVRASRGRDDYVDLLGSIVLAPGGRKQYMVRAINDTNYAVAFVDRIERDCFEMQGSKNARVVNALNKAQLQDGYVSYPWEKKMRESLPIFQSSCFLSLLVLPRAQNSSNSQYNTLEDTLARANSWLNTSQDSGVPIVFMNVQSESLLTKISGDTASSAVTAGSLNDLSTLANASLYGFEDYHGVDIGVVKAVRLWYTPVAGEYPIEIKLQEGDTKLGFGVSRTEEGFIYVSSVAVGKDDSNLPSTRSGLQDLYTEATRIGKLVVISRISNEKVLPWMVSPVGAIRCYDTVSLSQKLSLHRHALQSIHIHVLMWDRPVVKASGGRPPRAVPSGGQKIQSMSPNDGAVMVKHGDGEGSFKFIDFPVSRRSQ</sequence>
<dbReference type="STRING" id="29655.A0A0K9NJA5"/>
<keyword evidence="3" id="KW-1185">Reference proteome</keyword>
<dbReference type="OMA" id="EWNGDML"/>
<feature type="region of interest" description="Disordered" evidence="1">
    <location>
        <begin position="1"/>
        <end position="21"/>
    </location>
</feature>
<feature type="compositionally biased region" description="Low complexity" evidence="1">
    <location>
        <begin position="1"/>
        <end position="11"/>
    </location>
</feature>
<dbReference type="AlphaFoldDB" id="A0A0K9NJA5"/>
<name>A0A0K9NJA5_ZOSMR</name>
<dbReference type="OrthoDB" id="59661at2759"/>
<proteinExistence type="predicted"/>
<organism evidence="2 3">
    <name type="scientific">Zostera marina</name>
    <name type="common">Eelgrass</name>
    <dbReference type="NCBI Taxonomy" id="29655"/>
    <lineage>
        <taxon>Eukaryota</taxon>
        <taxon>Viridiplantae</taxon>
        <taxon>Streptophyta</taxon>
        <taxon>Embryophyta</taxon>
        <taxon>Tracheophyta</taxon>
        <taxon>Spermatophyta</taxon>
        <taxon>Magnoliopsida</taxon>
        <taxon>Liliopsida</taxon>
        <taxon>Zosteraceae</taxon>
        <taxon>Zostera</taxon>
    </lineage>
</organism>
<dbReference type="PANTHER" id="PTHR33984:SF2">
    <property type="entry name" value="OS02G0717600 PROTEIN"/>
    <property type="match status" value="1"/>
</dbReference>
<reference evidence="3" key="1">
    <citation type="journal article" date="2016" name="Nature">
        <title>The genome of the seagrass Zostera marina reveals angiosperm adaptation to the sea.</title>
        <authorList>
            <person name="Olsen J.L."/>
            <person name="Rouze P."/>
            <person name="Verhelst B."/>
            <person name="Lin Y.-C."/>
            <person name="Bayer T."/>
            <person name="Collen J."/>
            <person name="Dattolo E."/>
            <person name="De Paoli E."/>
            <person name="Dittami S."/>
            <person name="Maumus F."/>
            <person name="Michel G."/>
            <person name="Kersting A."/>
            <person name="Lauritano C."/>
            <person name="Lohaus R."/>
            <person name="Toepel M."/>
            <person name="Tonon T."/>
            <person name="Vanneste K."/>
            <person name="Amirebrahimi M."/>
            <person name="Brakel J."/>
            <person name="Bostroem C."/>
            <person name="Chovatia M."/>
            <person name="Grimwood J."/>
            <person name="Jenkins J.W."/>
            <person name="Jueterbock A."/>
            <person name="Mraz A."/>
            <person name="Stam W.T."/>
            <person name="Tice H."/>
            <person name="Bornberg-Bauer E."/>
            <person name="Green P.J."/>
            <person name="Pearson G.A."/>
            <person name="Procaccini G."/>
            <person name="Duarte C.M."/>
            <person name="Schmutz J."/>
            <person name="Reusch T.B.H."/>
            <person name="Van de Peer Y."/>
        </authorList>
    </citation>
    <scope>NUCLEOTIDE SEQUENCE [LARGE SCALE GENOMIC DNA]</scope>
    <source>
        <strain evidence="3">cv. Finnish</strain>
    </source>
</reference>
<gene>
    <name evidence="2" type="ORF">ZOSMA_90G00190</name>
</gene>
<accession>A0A0K9NJA5</accession>
<evidence type="ECO:0000256" key="1">
    <source>
        <dbReference type="SAM" id="MobiDB-lite"/>
    </source>
</evidence>
<feature type="region of interest" description="Disordered" evidence="1">
    <location>
        <begin position="412"/>
        <end position="431"/>
    </location>
</feature>
<dbReference type="PANTHER" id="PTHR33984">
    <property type="entry name" value="OS02G0717600 PROTEIN"/>
    <property type="match status" value="1"/>
</dbReference>
<dbReference type="Proteomes" id="UP000036987">
    <property type="component" value="Unassembled WGS sequence"/>
</dbReference>
<evidence type="ECO:0000313" key="3">
    <source>
        <dbReference type="Proteomes" id="UP000036987"/>
    </source>
</evidence>
<dbReference type="EMBL" id="LFYR01002125">
    <property type="protein sequence ID" value="KMZ56849.1"/>
    <property type="molecule type" value="Genomic_DNA"/>
</dbReference>
<protein>
    <submittedName>
        <fullName evidence="2">Uncharacterized protein</fullName>
    </submittedName>
</protein>